<dbReference type="InterPro" id="IPR036163">
    <property type="entry name" value="HMA_dom_sf"/>
</dbReference>
<evidence type="ECO:0000313" key="18">
    <source>
        <dbReference type="EMBL" id="QOP44558.1"/>
    </source>
</evidence>
<dbReference type="AlphaFoldDB" id="A0A7M1B708"/>
<accession>A0A7M1B708</accession>
<dbReference type="NCBIfam" id="NF033556">
    <property type="entry name" value="MerTP_fusion"/>
    <property type="match status" value="1"/>
</dbReference>
<comment type="subcellular location">
    <subcellularLocation>
        <location evidence="1">Cell inner membrane</location>
        <topology evidence="1">Multi-pass membrane protein</topology>
    </subcellularLocation>
</comment>
<keyword evidence="5" id="KW-0475">Mercuric resistance</keyword>
<dbReference type="PRINTS" id="PR00946">
    <property type="entry name" value="HGSCAVENGER"/>
</dbReference>
<evidence type="ECO:0000256" key="14">
    <source>
        <dbReference type="ARBA" id="ARBA00045720"/>
    </source>
</evidence>
<evidence type="ECO:0000313" key="19">
    <source>
        <dbReference type="Proteomes" id="UP000593719"/>
    </source>
</evidence>
<keyword evidence="19" id="KW-1185">Reference proteome</keyword>
<evidence type="ECO:0000256" key="11">
    <source>
        <dbReference type="ARBA" id="ARBA00022989"/>
    </source>
</evidence>
<keyword evidence="10" id="KW-0476">Mercury</keyword>
<evidence type="ECO:0000256" key="13">
    <source>
        <dbReference type="ARBA" id="ARBA00030934"/>
    </source>
</evidence>
<reference evidence="18 19" key="1">
    <citation type="submission" date="2019-06" db="EMBL/GenBank/DDBJ databases">
        <title>Sulfurimonas gotlandica sp. nov., a chemoautotrophic and psychrotolerant epsilonproteobacterium isolated from a pelagic redoxcline, and an emended description of the genus Sulfurimonas.</title>
        <authorList>
            <person name="Wang S."/>
            <person name="Jiang L."/>
            <person name="Shao Z."/>
        </authorList>
    </citation>
    <scope>NUCLEOTIDE SEQUENCE [LARGE SCALE GENOMIC DNA]</scope>
    <source>
        <strain evidence="18 19">S2-6</strain>
    </source>
</reference>
<evidence type="ECO:0000256" key="16">
    <source>
        <dbReference type="SAM" id="Phobius"/>
    </source>
</evidence>
<protein>
    <recommendedName>
        <fullName evidence="3">Mercuric transport protein MerT</fullName>
    </recommendedName>
    <alternativeName>
        <fullName evidence="13">Mercury ion transport protein</fullName>
    </alternativeName>
</protein>
<keyword evidence="6" id="KW-1003">Cell membrane</keyword>
<dbReference type="GO" id="GO:0015097">
    <property type="term" value="F:mercury ion transmembrane transporter activity"/>
    <property type="evidence" value="ECO:0007669"/>
    <property type="project" value="InterPro"/>
</dbReference>
<feature type="domain" description="HMA" evidence="17">
    <location>
        <begin position="130"/>
        <end position="196"/>
    </location>
</feature>
<dbReference type="Proteomes" id="UP000593719">
    <property type="component" value="Chromosome"/>
</dbReference>
<evidence type="ECO:0000256" key="5">
    <source>
        <dbReference type="ARBA" id="ARBA00022466"/>
    </source>
</evidence>
<evidence type="ECO:0000256" key="8">
    <source>
        <dbReference type="ARBA" id="ARBA00022692"/>
    </source>
</evidence>
<keyword evidence="9" id="KW-0479">Metal-binding</keyword>
<dbReference type="InterPro" id="IPR001802">
    <property type="entry name" value="MerP/CopZ"/>
</dbReference>
<dbReference type="EMBL" id="CP041235">
    <property type="protein sequence ID" value="QOP44558.1"/>
    <property type="molecule type" value="Genomic_DNA"/>
</dbReference>
<dbReference type="Gene3D" id="1.10.287.910">
    <property type="entry name" value="bacterial mercury transporter, merf"/>
    <property type="match status" value="1"/>
</dbReference>
<comment type="function">
    <text evidence="14">Involved in mercury resistance. Probably transfers a mercuric ion from the periplasmic Hg(2+)-binding protein MerP to the cytoplasmic mercuric reductase MerA.</text>
</comment>
<name>A0A7M1B708_9BACT</name>
<keyword evidence="7" id="KW-0997">Cell inner membrane</keyword>
<dbReference type="KEGG" id="ssei:FJR45_11650"/>
<evidence type="ECO:0000256" key="2">
    <source>
        <dbReference type="ARBA" id="ARBA00008224"/>
    </source>
</evidence>
<gene>
    <name evidence="18" type="primary">merTP</name>
    <name evidence="18" type="ORF">FJR45_11650</name>
</gene>
<proteinExistence type="inferred from homology"/>
<evidence type="ECO:0000256" key="7">
    <source>
        <dbReference type="ARBA" id="ARBA00022519"/>
    </source>
</evidence>
<dbReference type="SUPFAM" id="SSF55008">
    <property type="entry name" value="HMA, heavy metal-associated domain"/>
    <property type="match status" value="1"/>
</dbReference>
<dbReference type="Pfam" id="PF00403">
    <property type="entry name" value="HMA"/>
    <property type="match status" value="1"/>
</dbReference>
<dbReference type="Gene3D" id="3.30.70.100">
    <property type="match status" value="1"/>
</dbReference>
<evidence type="ECO:0000256" key="4">
    <source>
        <dbReference type="ARBA" id="ARBA00022448"/>
    </source>
</evidence>
<feature type="transmembrane region" description="Helical" evidence="16">
    <location>
        <begin position="92"/>
        <end position="110"/>
    </location>
</feature>
<evidence type="ECO:0000256" key="3">
    <source>
        <dbReference type="ARBA" id="ARBA00017053"/>
    </source>
</evidence>
<comment type="similarity">
    <text evidence="2">Belongs to the MerT family.</text>
</comment>
<evidence type="ECO:0000256" key="12">
    <source>
        <dbReference type="ARBA" id="ARBA00023136"/>
    </source>
</evidence>
<feature type="region of interest" description="Disordered" evidence="15">
    <location>
        <begin position="222"/>
        <end position="244"/>
    </location>
</feature>
<dbReference type="Pfam" id="PF02411">
    <property type="entry name" value="MerT"/>
    <property type="match status" value="1"/>
</dbReference>
<evidence type="ECO:0000256" key="1">
    <source>
        <dbReference type="ARBA" id="ARBA00004429"/>
    </source>
</evidence>
<feature type="transmembrane region" description="Helical" evidence="16">
    <location>
        <begin position="7"/>
        <end position="30"/>
    </location>
</feature>
<evidence type="ECO:0000259" key="17">
    <source>
        <dbReference type="PROSITE" id="PS50846"/>
    </source>
</evidence>
<dbReference type="GO" id="GO:0005886">
    <property type="term" value="C:plasma membrane"/>
    <property type="evidence" value="ECO:0007669"/>
    <property type="project" value="UniProtKB-SubCell"/>
</dbReference>
<feature type="transmembrane region" description="Helical" evidence="16">
    <location>
        <begin position="45"/>
        <end position="62"/>
    </location>
</feature>
<evidence type="ECO:0000256" key="6">
    <source>
        <dbReference type="ARBA" id="ARBA00022475"/>
    </source>
</evidence>
<sequence>MMADKKIITGVLAAIGASLCCITPVLAVLAGSTGLASSFSWMEPFRPYLIALTVIVLAYAWWDKLKPKQAEIECACDADEEGKVSFWYSKTFLAIVTLFAAVMLSFPYWGDTFIQSNKPKTVIVDKKNVLTKVIHIKGMTCAACEATVQKVSYEVDGVISSKASTPKKQAVVSYDKTKTDINTIMKAIGTTGYRPVGYTDENGTHKAGDIQVTQHKKAQKAGASKCGGGKCGAGKCGSGKCGTK</sequence>
<evidence type="ECO:0000256" key="9">
    <source>
        <dbReference type="ARBA" id="ARBA00022723"/>
    </source>
</evidence>
<evidence type="ECO:0000256" key="15">
    <source>
        <dbReference type="SAM" id="MobiDB-lite"/>
    </source>
</evidence>
<keyword evidence="4" id="KW-0813">Transport</keyword>
<dbReference type="InterPro" id="IPR003457">
    <property type="entry name" value="Transprt_MerT"/>
</dbReference>
<organism evidence="18 19">
    <name type="scientific">Sulfurimonas sediminis</name>
    <dbReference type="NCBI Taxonomy" id="2590020"/>
    <lineage>
        <taxon>Bacteria</taxon>
        <taxon>Pseudomonadati</taxon>
        <taxon>Campylobacterota</taxon>
        <taxon>Epsilonproteobacteria</taxon>
        <taxon>Campylobacterales</taxon>
        <taxon>Sulfurimonadaceae</taxon>
        <taxon>Sulfurimonas</taxon>
    </lineage>
</organism>
<dbReference type="GO" id="GO:0046872">
    <property type="term" value="F:metal ion binding"/>
    <property type="evidence" value="ECO:0007669"/>
    <property type="project" value="UniProtKB-KW"/>
</dbReference>
<keyword evidence="12 16" id="KW-0472">Membrane</keyword>
<dbReference type="PROSITE" id="PS50846">
    <property type="entry name" value="HMA_2"/>
    <property type="match status" value="1"/>
</dbReference>
<dbReference type="CDD" id="cd00371">
    <property type="entry name" value="HMA"/>
    <property type="match status" value="1"/>
</dbReference>
<dbReference type="InterPro" id="IPR006121">
    <property type="entry name" value="HMA_dom"/>
</dbReference>
<keyword evidence="11 16" id="KW-1133">Transmembrane helix</keyword>
<feature type="compositionally biased region" description="Gly residues" evidence="15">
    <location>
        <begin position="225"/>
        <end position="244"/>
    </location>
</feature>
<evidence type="ECO:0000256" key="10">
    <source>
        <dbReference type="ARBA" id="ARBA00022914"/>
    </source>
</evidence>
<keyword evidence="8 16" id="KW-0812">Transmembrane</keyword>